<comment type="function">
    <text evidence="7">With S5 and S12 plays an important role in translational accuracy.</text>
</comment>
<name>A0A0G0T6T0_9BACT</name>
<keyword evidence="4 7" id="KW-0689">Ribosomal protein</keyword>
<dbReference type="InterPro" id="IPR001912">
    <property type="entry name" value="Ribosomal_uS4_N"/>
</dbReference>
<evidence type="ECO:0000256" key="3">
    <source>
        <dbReference type="ARBA" id="ARBA00022884"/>
    </source>
</evidence>
<sequence>MARYRGPRNKLARREGVDLGLKTAGSKAHASFLKRAKIRPGQHGQRMGRKPSDYGKQLREKQKVKRMYGIMENQFKRYYQEAAKTKGVTGEALLSHLERRLDNVVYRLGFAPTRAAARQLVRHGHIRVSDRRVDIPSYQVSIDNIVSLKPKSVRIPVIEKSLSEKTLMTPGWLQKKATAGKITAYPKREDISEDIEEQLIVEYYSR</sequence>
<dbReference type="GO" id="GO:0042274">
    <property type="term" value="P:ribosomal small subunit biogenesis"/>
    <property type="evidence" value="ECO:0007669"/>
    <property type="project" value="TreeGrafter"/>
</dbReference>
<keyword evidence="5 7" id="KW-0687">Ribonucleoprotein</keyword>
<dbReference type="AlphaFoldDB" id="A0A0G0T6T0"/>
<dbReference type="PATRIC" id="fig|1618482.3.peg.191"/>
<dbReference type="PANTHER" id="PTHR11831:SF4">
    <property type="entry name" value="SMALL RIBOSOMAL SUBUNIT PROTEIN US4M"/>
    <property type="match status" value="1"/>
</dbReference>
<evidence type="ECO:0000256" key="6">
    <source>
        <dbReference type="ARBA" id="ARBA00035254"/>
    </source>
</evidence>
<dbReference type="InterPro" id="IPR002942">
    <property type="entry name" value="S4_RNA-bd"/>
</dbReference>
<dbReference type="PROSITE" id="PS00632">
    <property type="entry name" value="RIBOSOMAL_S4"/>
    <property type="match status" value="1"/>
</dbReference>
<evidence type="ECO:0000313" key="11">
    <source>
        <dbReference type="EMBL" id="KKR72703.1"/>
    </source>
</evidence>
<dbReference type="SMART" id="SM01390">
    <property type="entry name" value="Ribosomal_S4"/>
    <property type="match status" value="1"/>
</dbReference>
<accession>A0A0G0T6T0</accession>
<comment type="subunit">
    <text evidence="7">Part of the 30S ribosomal subunit. Contacts protein S5. The interaction surface between S4 and S5 is involved in control of translational fidelity.</text>
</comment>
<evidence type="ECO:0000259" key="9">
    <source>
        <dbReference type="SMART" id="SM00363"/>
    </source>
</evidence>
<dbReference type="Gene3D" id="3.10.290.10">
    <property type="entry name" value="RNA-binding S4 domain"/>
    <property type="match status" value="1"/>
</dbReference>
<evidence type="ECO:0000256" key="8">
    <source>
        <dbReference type="RuleBase" id="RU003699"/>
    </source>
</evidence>
<dbReference type="InterPro" id="IPR036986">
    <property type="entry name" value="S4_RNA-bd_sf"/>
</dbReference>
<dbReference type="CDD" id="cd00165">
    <property type="entry name" value="S4"/>
    <property type="match status" value="1"/>
</dbReference>
<evidence type="ECO:0000256" key="1">
    <source>
        <dbReference type="ARBA" id="ARBA00007465"/>
    </source>
</evidence>
<dbReference type="GO" id="GO:0019843">
    <property type="term" value="F:rRNA binding"/>
    <property type="evidence" value="ECO:0007669"/>
    <property type="project" value="UniProtKB-UniRule"/>
</dbReference>
<dbReference type="InterPro" id="IPR018079">
    <property type="entry name" value="Ribosomal_uS4_CS"/>
</dbReference>
<dbReference type="Gene3D" id="1.10.1050.10">
    <property type="entry name" value="Ribosomal Protein S4 Delta 41, Chain A, domain 1"/>
    <property type="match status" value="1"/>
</dbReference>
<evidence type="ECO:0000259" key="10">
    <source>
        <dbReference type="SMART" id="SM01390"/>
    </source>
</evidence>
<evidence type="ECO:0000256" key="2">
    <source>
        <dbReference type="ARBA" id="ARBA00022730"/>
    </source>
</evidence>
<feature type="domain" description="RNA-binding S4" evidence="9">
    <location>
        <begin position="99"/>
        <end position="163"/>
    </location>
</feature>
<evidence type="ECO:0000256" key="4">
    <source>
        <dbReference type="ARBA" id="ARBA00022980"/>
    </source>
</evidence>
<dbReference type="GO" id="GO:0015935">
    <property type="term" value="C:small ribosomal subunit"/>
    <property type="evidence" value="ECO:0007669"/>
    <property type="project" value="InterPro"/>
</dbReference>
<dbReference type="GO" id="GO:0006412">
    <property type="term" value="P:translation"/>
    <property type="evidence" value="ECO:0007669"/>
    <property type="project" value="UniProtKB-UniRule"/>
</dbReference>
<dbReference type="Pfam" id="PF01479">
    <property type="entry name" value="S4"/>
    <property type="match status" value="1"/>
</dbReference>
<evidence type="ECO:0000313" key="12">
    <source>
        <dbReference type="Proteomes" id="UP000034664"/>
    </source>
</evidence>
<dbReference type="InterPro" id="IPR022801">
    <property type="entry name" value="Ribosomal_uS4"/>
</dbReference>
<dbReference type="PANTHER" id="PTHR11831">
    <property type="entry name" value="30S 40S RIBOSOMAL PROTEIN"/>
    <property type="match status" value="1"/>
</dbReference>
<comment type="caution">
    <text evidence="11">The sequence shown here is derived from an EMBL/GenBank/DDBJ whole genome shotgun (WGS) entry which is preliminary data.</text>
</comment>
<dbReference type="FunFam" id="3.10.290.10:FF:000001">
    <property type="entry name" value="30S ribosomal protein S4"/>
    <property type="match status" value="1"/>
</dbReference>
<keyword evidence="3 7" id="KW-0694">RNA-binding</keyword>
<dbReference type="NCBIfam" id="TIGR01017">
    <property type="entry name" value="rpsD_bact"/>
    <property type="match status" value="1"/>
</dbReference>
<feature type="domain" description="Small ribosomal subunit protein uS4 N-terminal" evidence="10">
    <location>
        <begin position="3"/>
        <end position="98"/>
    </location>
</feature>
<gene>
    <name evidence="7" type="primary">rpsD</name>
    <name evidence="11" type="ORF">UU14_C0003G0066</name>
</gene>
<dbReference type="Pfam" id="PF00163">
    <property type="entry name" value="Ribosomal_S4"/>
    <property type="match status" value="1"/>
</dbReference>
<comment type="similarity">
    <text evidence="1 7 8">Belongs to the universal ribosomal protein uS4 family.</text>
</comment>
<dbReference type="EMBL" id="LBZM01000003">
    <property type="protein sequence ID" value="KKR72703.1"/>
    <property type="molecule type" value="Genomic_DNA"/>
</dbReference>
<reference evidence="11 12" key="1">
    <citation type="journal article" date="2015" name="Nature">
        <title>rRNA introns, odd ribosomes, and small enigmatic genomes across a large radiation of phyla.</title>
        <authorList>
            <person name="Brown C.T."/>
            <person name="Hug L.A."/>
            <person name="Thomas B.C."/>
            <person name="Sharon I."/>
            <person name="Castelle C.J."/>
            <person name="Singh A."/>
            <person name="Wilkins M.J."/>
            <person name="Williams K.H."/>
            <person name="Banfield J.F."/>
        </authorList>
    </citation>
    <scope>NUCLEOTIDE SEQUENCE [LARGE SCALE GENOMIC DNA]</scope>
</reference>
<keyword evidence="2 7" id="KW-0699">rRNA-binding</keyword>
<evidence type="ECO:0000256" key="5">
    <source>
        <dbReference type="ARBA" id="ARBA00023274"/>
    </source>
</evidence>
<evidence type="ECO:0000256" key="7">
    <source>
        <dbReference type="HAMAP-Rule" id="MF_01306"/>
    </source>
</evidence>
<dbReference type="Proteomes" id="UP000034664">
    <property type="component" value="Unassembled WGS sequence"/>
</dbReference>
<dbReference type="SMART" id="SM00363">
    <property type="entry name" value="S4"/>
    <property type="match status" value="1"/>
</dbReference>
<dbReference type="PROSITE" id="PS50889">
    <property type="entry name" value="S4"/>
    <property type="match status" value="1"/>
</dbReference>
<comment type="function">
    <text evidence="7">One of the primary rRNA binding proteins, it binds directly to 16S rRNA where it nucleates assembly of the body of the 30S subunit.</text>
</comment>
<dbReference type="NCBIfam" id="NF003717">
    <property type="entry name" value="PRK05327.1"/>
    <property type="match status" value="1"/>
</dbReference>
<organism evidence="11 12">
    <name type="scientific">Candidatus Roizmanbacteria bacterium GW2011_GWB1_40_7</name>
    <dbReference type="NCBI Taxonomy" id="1618482"/>
    <lineage>
        <taxon>Bacteria</taxon>
        <taxon>Candidatus Roizmaniibacteriota</taxon>
    </lineage>
</organism>
<dbReference type="GO" id="GO:0003735">
    <property type="term" value="F:structural constituent of ribosome"/>
    <property type="evidence" value="ECO:0007669"/>
    <property type="project" value="InterPro"/>
</dbReference>
<dbReference type="InterPro" id="IPR005709">
    <property type="entry name" value="Ribosomal_uS4_bac-type"/>
</dbReference>
<protein>
    <recommendedName>
        <fullName evidence="6 7">Small ribosomal subunit protein uS4</fullName>
    </recommendedName>
</protein>
<dbReference type="HAMAP" id="MF_01306_B">
    <property type="entry name" value="Ribosomal_uS4_B"/>
    <property type="match status" value="1"/>
</dbReference>
<dbReference type="SUPFAM" id="SSF55174">
    <property type="entry name" value="Alpha-L RNA-binding motif"/>
    <property type="match status" value="1"/>
</dbReference>
<proteinExistence type="inferred from homology"/>